<gene>
    <name evidence="3" type="ORF">SAMN04487963_0355</name>
</gene>
<evidence type="ECO:0000259" key="2">
    <source>
        <dbReference type="Pfam" id="PF13511"/>
    </source>
</evidence>
<evidence type="ECO:0000313" key="3">
    <source>
        <dbReference type="EMBL" id="SFL87615.1"/>
    </source>
</evidence>
<dbReference type="Proteomes" id="UP000198519">
    <property type="component" value="Unassembled WGS sequence"/>
</dbReference>
<dbReference type="Pfam" id="PF13511">
    <property type="entry name" value="DUF4124"/>
    <property type="match status" value="1"/>
</dbReference>
<evidence type="ECO:0000256" key="1">
    <source>
        <dbReference type="SAM" id="SignalP"/>
    </source>
</evidence>
<sequence>MHHKTRATATVAFAMMMAITPTALATIYQCQAQGHTVFSDTPCGDNARTIEVDPVRTGGRLDQGTQVDFYQPPARADRSSANTGCPAGYIQSSDLRRFRVQKRIQEGMSEAQVRYILGDPERQDGQWWVYERRGEETGRYHFRGGCLIRWR</sequence>
<organism evidence="3 4">
    <name type="scientific">Marinobacter zhejiangensis</name>
    <dbReference type="NCBI Taxonomy" id="488535"/>
    <lineage>
        <taxon>Bacteria</taxon>
        <taxon>Pseudomonadati</taxon>
        <taxon>Pseudomonadota</taxon>
        <taxon>Gammaproteobacteria</taxon>
        <taxon>Pseudomonadales</taxon>
        <taxon>Marinobacteraceae</taxon>
        <taxon>Marinobacter</taxon>
    </lineage>
</organism>
<reference evidence="4" key="1">
    <citation type="submission" date="2016-10" db="EMBL/GenBank/DDBJ databases">
        <authorList>
            <person name="Varghese N."/>
            <person name="Submissions S."/>
        </authorList>
    </citation>
    <scope>NUCLEOTIDE SEQUENCE [LARGE SCALE GENOMIC DNA]</scope>
    <source>
        <strain evidence="4">CGMCC 1.7061</strain>
    </source>
</reference>
<dbReference type="InterPro" id="IPR025392">
    <property type="entry name" value="DUF4124"/>
</dbReference>
<keyword evidence="4" id="KW-1185">Reference proteome</keyword>
<dbReference type="RefSeq" id="WP_092020175.1">
    <property type="nucleotide sequence ID" value="NZ_FOUE01000001.1"/>
</dbReference>
<dbReference type="OrthoDB" id="5771047at2"/>
<keyword evidence="1" id="KW-0732">Signal</keyword>
<dbReference type="AlphaFoldDB" id="A0A1I4L9A2"/>
<feature type="chain" id="PRO_5011447570" description="DUF4124 domain-containing protein" evidence="1">
    <location>
        <begin position="26"/>
        <end position="151"/>
    </location>
</feature>
<feature type="domain" description="DUF4124" evidence="2">
    <location>
        <begin position="15"/>
        <end position="54"/>
    </location>
</feature>
<name>A0A1I4L9A2_9GAMM</name>
<protein>
    <recommendedName>
        <fullName evidence="2">DUF4124 domain-containing protein</fullName>
    </recommendedName>
</protein>
<feature type="signal peptide" evidence="1">
    <location>
        <begin position="1"/>
        <end position="25"/>
    </location>
</feature>
<dbReference type="STRING" id="488535.SAMN04487963_0355"/>
<evidence type="ECO:0000313" key="4">
    <source>
        <dbReference type="Proteomes" id="UP000198519"/>
    </source>
</evidence>
<accession>A0A1I4L9A2</accession>
<dbReference type="EMBL" id="FOUE01000001">
    <property type="protein sequence ID" value="SFL87615.1"/>
    <property type="molecule type" value="Genomic_DNA"/>
</dbReference>
<proteinExistence type="predicted"/>